<dbReference type="EMBL" id="ML208302">
    <property type="protein sequence ID" value="TFK71168.1"/>
    <property type="molecule type" value="Genomic_DNA"/>
</dbReference>
<gene>
    <name evidence="1" type="ORF">BDN72DRAFT_765518</name>
</gene>
<evidence type="ECO:0000313" key="1">
    <source>
        <dbReference type="EMBL" id="TFK71168.1"/>
    </source>
</evidence>
<evidence type="ECO:0000313" key="2">
    <source>
        <dbReference type="Proteomes" id="UP000308600"/>
    </source>
</evidence>
<proteinExistence type="predicted"/>
<keyword evidence="2" id="KW-1185">Reference proteome</keyword>
<organism evidence="1 2">
    <name type="scientific">Pluteus cervinus</name>
    <dbReference type="NCBI Taxonomy" id="181527"/>
    <lineage>
        <taxon>Eukaryota</taxon>
        <taxon>Fungi</taxon>
        <taxon>Dikarya</taxon>
        <taxon>Basidiomycota</taxon>
        <taxon>Agaricomycotina</taxon>
        <taxon>Agaricomycetes</taxon>
        <taxon>Agaricomycetidae</taxon>
        <taxon>Agaricales</taxon>
        <taxon>Pluteineae</taxon>
        <taxon>Pluteaceae</taxon>
        <taxon>Pluteus</taxon>
    </lineage>
</organism>
<protein>
    <submittedName>
        <fullName evidence="1">Uncharacterized protein</fullName>
    </submittedName>
</protein>
<dbReference type="Proteomes" id="UP000308600">
    <property type="component" value="Unassembled WGS sequence"/>
</dbReference>
<reference evidence="1 2" key="1">
    <citation type="journal article" date="2019" name="Nat. Ecol. Evol.">
        <title>Megaphylogeny resolves global patterns of mushroom evolution.</title>
        <authorList>
            <person name="Varga T."/>
            <person name="Krizsan K."/>
            <person name="Foldi C."/>
            <person name="Dima B."/>
            <person name="Sanchez-Garcia M."/>
            <person name="Sanchez-Ramirez S."/>
            <person name="Szollosi G.J."/>
            <person name="Szarkandi J.G."/>
            <person name="Papp V."/>
            <person name="Albert L."/>
            <person name="Andreopoulos W."/>
            <person name="Angelini C."/>
            <person name="Antonin V."/>
            <person name="Barry K.W."/>
            <person name="Bougher N.L."/>
            <person name="Buchanan P."/>
            <person name="Buyck B."/>
            <person name="Bense V."/>
            <person name="Catcheside P."/>
            <person name="Chovatia M."/>
            <person name="Cooper J."/>
            <person name="Damon W."/>
            <person name="Desjardin D."/>
            <person name="Finy P."/>
            <person name="Geml J."/>
            <person name="Haridas S."/>
            <person name="Hughes K."/>
            <person name="Justo A."/>
            <person name="Karasinski D."/>
            <person name="Kautmanova I."/>
            <person name="Kiss B."/>
            <person name="Kocsube S."/>
            <person name="Kotiranta H."/>
            <person name="LaButti K.M."/>
            <person name="Lechner B.E."/>
            <person name="Liimatainen K."/>
            <person name="Lipzen A."/>
            <person name="Lukacs Z."/>
            <person name="Mihaltcheva S."/>
            <person name="Morgado L.N."/>
            <person name="Niskanen T."/>
            <person name="Noordeloos M.E."/>
            <person name="Ohm R.A."/>
            <person name="Ortiz-Santana B."/>
            <person name="Ovrebo C."/>
            <person name="Racz N."/>
            <person name="Riley R."/>
            <person name="Savchenko A."/>
            <person name="Shiryaev A."/>
            <person name="Soop K."/>
            <person name="Spirin V."/>
            <person name="Szebenyi C."/>
            <person name="Tomsovsky M."/>
            <person name="Tulloss R.E."/>
            <person name="Uehling J."/>
            <person name="Grigoriev I.V."/>
            <person name="Vagvolgyi C."/>
            <person name="Papp T."/>
            <person name="Martin F.M."/>
            <person name="Miettinen O."/>
            <person name="Hibbett D.S."/>
            <person name="Nagy L.G."/>
        </authorList>
    </citation>
    <scope>NUCLEOTIDE SEQUENCE [LARGE SCALE GENOMIC DNA]</scope>
    <source>
        <strain evidence="1 2">NL-1719</strain>
    </source>
</reference>
<name>A0ACD3AYW2_9AGAR</name>
<sequence length="247" mass="27545">MSDPEKKTPEAQFDPDHRFVTSYFISPSALAVIRILIAIYTLVTNLYVLIRLGVRSHEADQFLPYFTNLSYVGQCAYFWAAGVQTIFYVRNDGSGYPLQSWPKVLRYLHRVLFSTTTTYPILVTIVFWILLADASTFATPYSAWANLSRHALNTVFALFEIGLTNGGPLVWIDIVPCVVCLGAYLGVAYITHATQGYYTYSFLDPVKEGKLLAGYIIGIAAGECIIFAIVLGATTLRSRLVNRNKEA</sequence>
<accession>A0ACD3AYW2</accession>